<dbReference type="EC" id="2.5.1.42" evidence="6"/>
<evidence type="ECO:0000256" key="2">
    <source>
        <dbReference type="ARBA" id="ARBA00022692"/>
    </source>
</evidence>
<keyword evidence="3 5" id="KW-1133">Transmembrane helix</keyword>
<dbReference type="CDD" id="cd13961">
    <property type="entry name" value="PT_UbiA_DGGGPS"/>
    <property type="match status" value="1"/>
</dbReference>
<comment type="subcellular location">
    <subcellularLocation>
        <location evidence="1">Cell membrane</location>
        <topology evidence="1">Multi-pass membrane protein</topology>
    </subcellularLocation>
</comment>
<keyword evidence="6" id="KW-0808">Transferase</keyword>
<dbReference type="OrthoDB" id="11851at2157"/>
<feature type="transmembrane region" description="Helical" evidence="5">
    <location>
        <begin position="87"/>
        <end position="120"/>
    </location>
</feature>
<dbReference type="STRING" id="113653.GAH_00157"/>
<feature type="transmembrane region" description="Helical" evidence="5">
    <location>
        <begin position="195"/>
        <end position="222"/>
    </location>
</feature>
<dbReference type="AlphaFoldDB" id="A0A0F7IGU1"/>
<accession>A0A0F7IGU1</accession>
<dbReference type="GO" id="GO:0047295">
    <property type="term" value="F:geranylgeranylglycerol-phosphate geranylgeranyltransferase activity"/>
    <property type="evidence" value="ECO:0007669"/>
    <property type="project" value="UniProtKB-EC"/>
</dbReference>
<dbReference type="RefSeq" id="WP_048094247.1">
    <property type="nucleotide sequence ID" value="NZ_CP011267.1"/>
</dbReference>
<organism evidence="6 7">
    <name type="scientific">Geoglobus ahangari</name>
    <dbReference type="NCBI Taxonomy" id="113653"/>
    <lineage>
        <taxon>Archaea</taxon>
        <taxon>Methanobacteriati</taxon>
        <taxon>Methanobacteriota</taxon>
        <taxon>Archaeoglobi</taxon>
        <taxon>Archaeoglobales</taxon>
        <taxon>Archaeoglobaceae</taxon>
        <taxon>Geoglobus</taxon>
    </lineage>
</organism>
<dbReference type="InterPro" id="IPR000537">
    <property type="entry name" value="UbiA_prenyltransferase"/>
</dbReference>
<evidence type="ECO:0000256" key="3">
    <source>
        <dbReference type="ARBA" id="ARBA00022989"/>
    </source>
</evidence>
<dbReference type="HOGENOM" id="CLU_073311_1_1_2"/>
<feature type="transmembrane region" description="Helical" evidence="5">
    <location>
        <begin position="16"/>
        <end position="34"/>
    </location>
</feature>
<evidence type="ECO:0000313" key="7">
    <source>
        <dbReference type="Proteomes" id="UP000034723"/>
    </source>
</evidence>
<sequence length="280" mass="30865">MKKLKAVWEVTRLEHGLIYGLGVVAGVFISLGYFDLRLSVFGFLTALFLQASAFALNDYYDYEVDRANKRFDRPLVRGDLSRREALWIAVAFAFPGFLFALYISPLAFALALAITLFGYLYDVKLKEYGVAGNVYIAFSMAAPFLFGAIVAGRVNTEVVVLSLIAFLSGLAREIMKGIEDVEGDALRDVKTVARTYGVGVASRISALLFILAVIASMLVLVIPEYRDLKYILPVSVTDYLLLSTSRKLLKGVGKEEIGRLRKRTMLALSVGLLAFLLGSM</sequence>
<feature type="transmembrane region" description="Helical" evidence="5">
    <location>
        <begin position="40"/>
        <end position="60"/>
    </location>
</feature>
<dbReference type="Gene3D" id="1.10.357.140">
    <property type="entry name" value="UbiA prenyltransferase"/>
    <property type="match status" value="1"/>
</dbReference>
<dbReference type="InterPro" id="IPR044878">
    <property type="entry name" value="UbiA_sf"/>
</dbReference>
<proteinExistence type="predicted"/>
<keyword evidence="2 5" id="KW-0812">Transmembrane</keyword>
<keyword evidence="4 5" id="KW-0472">Membrane</keyword>
<feature type="transmembrane region" description="Helical" evidence="5">
    <location>
        <begin position="132"/>
        <end position="151"/>
    </location>
</feature>
<dbReference type="EMBL" id="CP011267">
    <property type="protein sequence ID" value="AKG92484.1"/>
    <property type="molecule type" value="Genomic_DNA"/>
</dbReference>
<dbReference type="Proteomes" id="UP000034723">
    <property type="component" value="Chromosome"/>
</dbReference>
<gene>
    <name evidence="6" type="ORF">GAH_00157</name>
</gene>
<dbReference type="FunCoup" id="A0A0F7IGU1">
    <property type="interactions" value="83"/>
</dbReference>
<feature type="transmembrane region" description="Helical" evidence="5">
    <location>
        <begin position="158"/>
        <end position="175"/>
    </location>
</feature>
<evidence type="ECO:0000256" key="5">
    <source>
        <dbReference type="SAM" id="Phobius"/>
    </source>
</evidence>
<evidence type="ECO:0000313" key="6">
    <source>
        <dbReference type="EMBL" id="AKG92484.1"/>
    </source>
</evidence>
<dbReference type="PANTHER" id="PTHR42723">
    <property type="entry name" value="CHLOROPHYLL SYNTHASE"/>
    <property type="match status" value="1"/>
</dbReference>
<dbReference type="InterPro" id="IPR050475">
    <property type="entry name" value="Prenyltransferase_related"/>
</dbReference>
<dbReference type="GO" id="GO:0005886">
    <property type="term" value="C:plasma membrane"/>
    <property type="evidence" value="ECO:0007669"/>
    <property type="project" value="UniProtKB-SubCell"/>
</dbReference>
<keyword evidence="7" id="KW-1185">Reference proteome</keyword>
<dbReference type="GeneID" id="24802745"/>
<name>A0A0F7IGU1_9EURY</name>
<evidence type="ECO:0000256" key="4">
    <source>
        <dbReference type="ARBA" id="ARBA00023136"/>
    </source>
</evidence>
<dbReference type="Pfam" id="PF01040">
    <property type="entry name" value="UbiA"/>
    <property type="match status" value="1"/>
</dbReference>
<dbReference type="Gene3D" id="1.20.120.1780">
    <property type="entry name" value="UbiA prenyltransferase"/>
    <property type="match status" value="1"/>
</dbReference>
<evidence type="ECO:0000256" key="1">
    <source>
        <dbReference type="ARBA" id="ARBA00004651"/>
    </source>
</evidence>
<protein>
    <submittedName>
        <fullName evidence="6">4-hydroxybenzoate polyprenyltransferase</fullName>
        <ecNumber evidence="6">2.5.1.42</ecNumber>
    </submittedName>
</protein>
<reference evidence="6 7" key="1">
    <citation type="submission" date="2015-04" db="EMBL/GenBank/DDBJ databases">
        <title>The complete genome sequence of the hyperthermophilic, obligate iron-reducing archaeon Geoglobus ahangari strain 234T.</title>
        <authorList>
            <person name="Manzella M.P."/>
            <person name="Holmes D.E."/>
            <person name="Rocheleau J.M."/>
            <person name="Chung A."/>
            <person name="Reguera G."/>
            <person name="Kashefi K."/>
        </authorList>
    </citation>
    <scope>NUCLEOTIDE SEQUENCE [LARGE SCALE GENOMIC DNA]</scope>
    <source>
        <strain evidence="6 7">234</strain>
    </source>
</reference>
<dbReference type="InParanoid" id="A0A0F7IGU1"/>
<dbReference type="PANTHER" id="PTHR42723:SF1">
    <property type="entry name" value="CHLOROPHYLL SYNTHASE, CHLOROPLASTIC"/>
    <property type="match status" value="1"/>
</dbReference>
<dbReference type="PATRIC" id="fig|113653.22.peg.155"/>
<dbReference type="NCBIfam" id="NF009523">
    <property type="entry name" value="PRK12884.1"/>
    <property type="match status" value="1"/>
</dbReference>
<dbReference type="KEGG" id="gah:GAH_00157"/>